<reference evidence="3" key="1">
    <citation type="journal article" date="2013" name="Ind. Biotechnol.">
        <title>Comparative genomics analysis of Trichoderma reesei strains.</title>
        <authorList>
            <person name="Koike H."/>
            <person name="Aerts A."/>
            <person name="LaButti K."/>
            <person name="Grigoriev I.V."/>
            <person name="Baker S.E."/>
        </authorList>
    </citation>
    <scope>NUCLEOTIDE SEQUENCE [LARGE SCALE GENOMIC DNA]</scope>
    <source>
        <strain evidence="3">ATCC 56765 / BCRC 32924 / NRRL 11460 / Rut C-30</strain>
    </source>
</reference>
<dbReference type="KEGG" id="trr:M419DRAFT_10379"/>
<feature type="compositionally biased region" description="Basic residues" evidence="1">
    <location>
        <begin position="1"/>
        <end position="22"/>
    </location>
</feature>
<dbReference type="Proteomes" id="UP000024376">
    <property type="component" value="Unassembled WGS sequence"/>
</dbReference>
<evidence type="ECO:0000256" key="1">
    <source>
        <dbReference type="SAM" id="MobiDB-lite"/>
    </source>
</evidence>
<accession>A0A024S6R4</accession>
<name>A0A024S6R4_HYPJR</name>
<dbReference type="AlphaFoldDB" id="A0A024S6R4"/>
<gene>
    <name evidence="2" type="ORF">M419DRAFT_10379</name>
</gene>
<feature type="compositionally biased region" description="Basic and acidic residues" evidence="1">
    <location>
        <begin position="63"/>
        <end position="72"/>
    </location>
</feature>
<sequence>MDATRSSHRHRQTPGPEHRHKSPLSCFRIATRFCQMASIASLTQGRSPEEPVPHTHSKPAARHPKDPKNPED</sequence>
<dbReference type="EMBL" id="KI911154">
    <property type="protein sequence ID" value="ETR99871.1"/>
    <property type="molecule type" value="Genomic_DNA"/>
</dbReference>
<evidence type="ECO:0000313" key="3">
    <source>
        <dbReference type="Proteomes" id="UP000024376"/>
    </source>
</evidence>
<feature type="region of interest" description="Disordered" evidence="1">
    <location>
        <begin position="40"/>
        <end position="72"/>
    </location>
</feature>
<evidence type="ECO:0000313" key="2">
    <source>
        <dbReference type="EMBL" id="ETR99871.1"/>
    </source>
</evidence>
<organism evidence="2 3">
    <name type="scientific">Hypocrea jecorina (strain ATCC 56765 / BCRC 32924 / NRRL 11460 / Rut C-30)</name>
    <name type="common">Trichoderma reesei</name>
    <dbReference type="NCBI Taxonomy" id="1344414"/>
    <lineage>
        <taxon>Eukaryota</taxon>
        <taxon>Fungi</taxon>
        <taxon>Dikarya</taxon>
        <taxon>Ascomycota</taxon>
        <taxon>Pezizomycotina</taxon>
        <taxon>Sordariomycetes</taxon>
        <taxon>Hypocreomycetidae</taxon>
        <taxon>Hypocreales</taxon>
        <taxon>Hypocreaceae</taxon>
        <taxon>Trichoderma</taxon>
    </lineage>
</organism>
<protein>
    <submittedName>
        <fullName evidence="2">Uncharacterized protein</fullName>
    </submittedName>
</protein>
<proteinExistence type="predicted"/>
<dbReference type="HOGENOM" id="CLU_2724017_0_0_1"/>
<feature type="region of interest" description="Disordered" evidence="1">
    <location>
        <begin position="1"/>
        <end position="24"/>
    </location>
</feature>